<evidence type="ECO:0000313" key="3">
    <source>
        <dbReference type="EMBL" id="KAK5164399.1"/>
    </source>
</evidence>
<sequence>MESSTILLNPNTSKHTARPAQRRTNVNPIKVEWTAAMDRTLLLYQEPSPRAVRDRLEELRKEQAVFAERSKLSAPKRPVCNTNAADISARLEKVRKDQEVLLEKLRAKQDDVEEDWVNIPSQKEF</sequence>
<feature type="compositionally biased region" description="Polar residues" evidence="2">
    <location>
        <begin position="1"/>
        <end position="14"/>
    </location>
</feature>
<dbReference type="RefSeq" id="XP_064654692.1">
    <property type="nucleotide sequence ID" value="XM_064807319.1"/>
</dbReference>
<name>A0AAV9NWU4_9PEZI</name>
<keyword evidence="1" id="KW-0175">Coiled coil</keyword>
<gene>
    <name evidence="3" type="ORF">LTR77_010095</name>
</gene>
<reference evidence="3 4" key="1">
    <citation type="submission" date="2023-08" db="EMBL/GenBank/DDBJ databases">
        <title>Black Yeasts Isolated from many extreme environments.</title>
        <authorList>
            <person name="Coleine C."/>
            <person name="Stajich J.E."/>
            <person name="Selbmann L."/>
        </authorList>
    </citation>
    <scope>NUCLEOTIDE SEQUENCE [LARGE SCALE GENOMIC DNA]</scope>
    <source>
        <strain evidence="3 4">CCFEE 5935</strain>
    </source>
</reference>
<feature type="region of interest" description="Disordered" evidence="2">
    <location>
        <begin position="1"/>
        <end position="23"/>
    </location>
</feature>
<evidence type="ECO:0000256" key="2">
    <source>
        <dbReference type="SAM" id="MobiDB-lite"/>
    </source>
</evidence>
<evidence type="ECO:0000313" key="4">
    <source>
        <dbReference type="Proteomes" id="UP001337655"/>
    </source>
</evidence>
<dbReference type="EMBL" id="JAVRRT010000020">
    <property type="protein sequence ID" value="KAK5164399.1"/>
    <property type="molecule type" value="Genomic_DNA"/>
</dbReference>
<comment type="caution">
    <text evidence="3">The sequence shown here is derived from an EMBL/GenBank/DDBJ whole genome shotgun (WGS) entry which is preliminary data.</text>
</comment>
<feature type="coiled-coil region" evidence="1">
    <location>
        <begin position="88"/>
        <end position="115"/>
    </location>
</feature>
<protein>
    <submittedName>
        <fullName evidence="3">Uncharacterized protein</fullName>
    </submittedName>
</protein>
<dbReference type="GeneID" id="89931425"/>
<dbReference type="AlphaFoldDB" id="A0AAV9NWU4"/>
<evidence type="ECO:0000256" key="1">
    <source>
        <dbReference type="SAM" id="Coils"/>
    </source>
</evidence>
<keyword evidence="4" id="KW-1185">Reference proteome</keyword>
<accession>A0AAV9NWU4</accession>
<dbReference type="Proteomes" id="UP001337655">
    <property type="component" value="Unassembled WGS sequence"/>
</dbReference>
<proteinExistence type="predicted"/>
<organism evidence="3 4">
    <name type="scientific">Saxophila tyrrhenica</name>
    <dbReference type="NCBI Taxonomy" id="1690608"/>
    <lineage>
        <taxon>Eukaryota</taxon>
        <taxon>Fungi</taxon>
        <taxon>Dikarya</taxon>
        <taxon>Ascomycota</taxon>
        <taxon>Pezizomycotina</taxon>
        <taxon>Dothideomycetes</taxon>
        <taxon>Dothideomycetidae</taxon>
        <taxon>Mycosphaerellales</taxon>
        <taxon>Extremaceae</taxon>
        <taxon>Saxophila</taxon>
    </lineage>
</organism>